<keyword evidence="2 3" id="KW-0808">Transferase</keyword>
<protein>
    <recommendedName>
        <fullName evidence="4">Glycosyltransferase</fullName>
        <ecNumber evidence="4">2.4.1.-</ecNumber>
    </recommendedName>
</protein>
<proteinExistence type="inferred from homology"/>
<dbReference type="SUPFAM" id="SSF53756">
    <property type="entry name" value="UDP-Glycosyltransferase/glycogen phosphorylase"/>
    <property type="match status" value="1"/>
</dbReference>
<dbReference type="FunFam" id="3.40.50.2000:FF:000020">
    <property type="entry name" value="Glycosyltransferase"/>
    <property type="match status" value="1"/>
</dbReference>
<dbReference type="CDD" id="cd03784">
    <property type="entry name" value="GT1_Gtf-like"/>
    <property type="match status" value="1"/>
</dbReference>
<dbReference type="InterPro" id="IPR002213">
    <property type="entry name" value="UDP_glucos_trans"/>
</dbReference>
<dbReference type="EMBL" id="JACEFO010000967">
    <property type="protein sequence ID" value="KAF8751368.1"/>
    <property type="molecule type" value="Genomic_DNA"/>
</dbReference>
<gene>
    <name evidence="5" type="ORF">HU200_012039</name>
</gene>
<organism evidence="5 6">
    <name type="scientific">Digitaria exilis</name>
    <dbReference type="NCBI Taxonomy" id="1010633"/>
    <lineage>
        <taxon>Eukaryota</taxon>
        <taxon>Viridiplantae</taxon>
        <taxon>Streptophyta</taxon>
        <taxon>Embryophyta</taxon>
        <taxon>Tracheophyta</taxon>
        <taxon>Spermatophyta</taxon>
        <taxon>Magnoliopsida</taxon>
        <taxon>Liliopsida</taxon>
        <taxon>Poales</taxon>
        <taxon>Poaceae</taxon>
        <taxon>PACMAD clade</taxon>
        <taxon>Panicoideae</taxon>
        <taxon>Panicodae</taxon>
        <taxon>Paniceae</taxon>
        <taxon>Anthephorinae</taxon>
        <taxon>Digitaria</taxon>
    </lineage>
</organism>
<dbReference type="OrthoDB" id="5835829at2759"/>
<reference evidence="5" key="1">
    <citation type="submission" date="2020-07" db="EMBL/GenBank/DDBJ databases">
        <title>Genome sequence and genetic diversity analysis of an under-domesticated orphan crop, white fonio (Digitaria exilis).</title>
        <authorList>
            <person name="Bennetzen J.L."/>
            <person name="Chen S."/>
            <person name="Ma X."/>
            <person name="Wang X."/>
            <person name="Yssel A.E.J."/>
            <person name="Chaluvadi S.R."/>
            <person name="Johnson M."/>
            <person name="Gangashetty P."/>
            <person name="Hamidou F."/>
            <person name="Sanogo M.D."/>
            <person name="Zwaenepoel A."/>
            <person name="Wallace J."/>
            <person name="Van De Peer Y."/>
            <person name="Van Deynze A."/>
        </authorList>
    </citation>
    <scope>NUCLEOTIDE SEQUENCE</scope>
    <source>
        <tissue evidence="5">Leaves</tissue>
    </source>
</reference>
<dbReference type="PROSITE" id="PS00375">
    <property type="entry name" value="UDPGT"/>
    <property type="match status" value="1"/>
</dbReference>
<dbReference type="PANTHER" id="PTHR48048">
    <property type="entry name" value="GLYCOSYLTRANSFERASE"/>
    <property type="match status" value="1"/>
</dbReference>
<evidence type="ECO:0000313" key="6">
    <source>
        <dbReference type="Proteomes" id="UP000636709"/>
    </source>
</evidence>
<evidence type="ECO:0000256" key="4">
    <source>
        <dbReference type="RuleBase" id="RU362057"/>
    </source>
</evidence>
<name>A0A835FFH1_9POAL</name>
<comment type="caution">
    <text evidence="5">The sequence shown here is derived from an EMBL/GenBank/DDBJ whole genome shotgun (WGS) entry which is preliminary data.</text>
</comment>
<dbReference type="FunFam" id="3.40.50.2000:FF:000082">
    <property type="entry name" value="Glycosyltransferase"/>
    <property type="match status" value="1"/>
</dbReference>
<evidence type="ECO:0000313" key="5">
    <source>
        <dbReference type="EMBL" id="KAF8751368.1"/>
    </source>
</evidence>
<dbReference type="Proteomes" id="UP000636709">
    <property type="component" value="Unassembled WGS sequence"/>
</dbReference>
<accession>A0A835FFH1</accession>
<sequence>MKRTVVLYPGFGAGHIVPMAELAKVFLSHGYNVTMVIVPPPSAMGANNQVERIAAANPSISFHVLPPIPAPDFTGGSTNKHPFLLMLEMHRQYNENLESFLRSIPRRRLHSLVIDMFCVDATDVAAKLGIPVYTFVPTGASPLAVLTQLPALFASRQTGLKELGDTPLEFLGVPPMPASHLMRELLAHPEDETCKASVSIFERGMATRGVLVNTFESLESRAVQALRDPLCVPGKASPPIYCVGPLVGNDAGKGAKAERHECLSWLDAQPERSVVFLCFGSMGTFSDEQLKEMAVGLDKSGQRFLWVVRMPANIDDPMKILENHCEPDLDALLPEGFLERTKGRGLVVKSWAPQVEVLNHPATGAFVTHCGWNSMLEGVMAGVPMLCWPLYAEQKMNKVFMTQDMGVGMEIEGYMTGFVKADEVEAKVRLVLESEEGRELKARVAARKKEAEAAFEAGGSSHAAFLQFLLDVENLGEHRAE</sequence>
<evidence type="ECO:0000256" key="3">
    <source>
        <dbReference type="RuleBase" id="RU003718"/>
    </source>
</evidence>
<dbReference type="InterPro" id="IPR035595">
    <property type="entry name" value="UDP_glycos_trans_CS"/>
</dbReference>
<keyword evidence="3" id="KW-0328">Glycosyltransferase</keyword>
<evidence type="ECO:0000256" key="2">
    <source>
        <dbReference type="ARBA" id="ARBA00022679"/>
    </source>
</evidence>
<dbReference type="Pfam" id="PF00201">
    <property type="entry name" value="UDPGT"/>
    <property type="match status" value="1"/>
</dbReference>
<dbReference type="InterPro" id="IPR050481">
    <property type="entry name" value="UDP-glycosyltransf_plant"/>
</dbReference>
<evidence type="ECO:0000256" key="1">
    <source>
        <dbReference type="ARBA" id="ARBA00009995"/>
    </source>
</evidence>
<dbReference type="EC" id="2.4.1.-" evidence="4"/>
<dbReference type="AlphaFoldDB" id="A0A835FFH1"/>
<keyword evidence="6" id="KW-1185">Reference proteome</keyword>
<dbReference type="Gene3D" id="3.40.50.2000">
    <property type="entry name" value="Glycogen Phosphorylase B"/>
    <property type="match status" value="2"/>
</dbReference>
<dbReference type="PANTHER" id="PTHR48048:SF90">
    <property type="entry name" value="GLYCOSYLTRANSFERASE"/>
    <property type="match status" value="1"/>
</dbReference>
<comment type="similarity">
    <text evidence="1 3">Belongs to the UDP-glycosyltransferase family.</text>
</comment>
<dbReference type="GO" id="GO:0035251">
    <property type="term" value="F:UDP-glucosyltransferase activity"/>
    <property type="evidence" value="ECO:0007669"/>
    <property type="project" value="InterPro"/>
</dbReference>